<sequence>MRPFWKKRPPVERPARPATTEAEVREHAEAVVHAGFLDLADAVEQVTEYFDGDGPPTARVEQIVRAAWAARAVAVGSGSGTDDHARLASAFAALAGDGIVGRMDFTCCQTCGHAEIDDERGPARDERGYTFFHQQDTERIADGRLYLAYGAFDREVAEEEIAGTVVDRLRAQGLTVAWDGETTSRIEVEIGDWRKPLPA</sequence>
<evidence type="ECO:0000313" key="3">
    <source>
        <dbReference type="Proteomes" id="UP000030300"/>
    </source>
</evidence>
<dbReference type="STRING" id="2045.KR76_09030"/>
<dbReference type="Proteomes" id="UP000030300">
    <property type="component" value="Chromosome"/>
</dbReference>
<protein>
    <recommendedName>
        <fullName evidence="1">DUF6891 domain-containing protein</fullName>
    </recommendedName>
</protein>
<name>A0A0C5XLC3_NOCSI</name>
<accession>A0A0C5XLC3</accession>
<dbReference type="GeneID" id="96612570"/>
<dbReference type="RefSeq" id="WP_052138396.1">
    <property type="nucleotide sequence ID" value="NZ_BJMC01000008.1"/>
</dbReference>
<reference evidence="2 3" key="1">
    <citation type="journal article" date="2015" name="Genome Announc.">
        <title>Complete Genome Sequence of Steroid-Transforming Nocardioides simplex VKM Ac-2033D.</title>
        <authorList>
            <person name="Shtratnikova V.Y."/>
            <person name="Schelkunov M.I."/>
            <person name="Pekov Y.A."/>
            <person name="Fokina V.V."/>
            <person name="Logacheva M.D."/>
            <person name="Sokolov S.L."/>
            <person name="Bragin E.Y."/>
            <person name="Ashapkin V.V."/>
            <person name="Donova M.V."/>
        </authorList>
    </citation>
    <scope>NUCLEOTIDE SEQUENCE [LARGE SCALE GENOMIC DNA]</scope>
    <source>
        <strain evidence="2 3">VKM Ac-2033D</strain>
    </source>
</reference>
<dbReference type="InterPro" id="IPR054186">
    <property type="entry name" value="DUF6891"/>
</dbReference>
<dbReference type="AlphaFoldDB" id="A0A0C5XLC3"/>
<gene>
    <name evidence="2" type="ORF">KR76_09030</name>
</gene>
<dbReference type="Pfam" id="PF21831">
    <property type="entry name" value="DUF6891"/>
    <property type="match status" value="1"/>
</dbReference>
<dbReference type="EMBL" id="CP009896">
    <property type="protein sequence ID" value="AJR18272.1"/>
    <property type="molecule type" value="Genomic_DNA"/>
</dbReference>
<keyword evidence="3" id="KW-1185">Reference proteome</keyword>
<proteinExistence type="predicted"/>
<feature type="domain" description="DUF6891" evidence="1">
    <location>
        <begin position="20"/>
        <end position="195"/>
    </location>
</feature>
<organism evidence="2 3">
    <name type="scientific">Nocardioides simplex</name>
    <name type="common">Arthrobacter simplex</name>
    <dbReference type="NCBI Taxonomy" id="2045"/>
    <lineage>
        <taxon>Bacteria</taxon>
        <taxon>Bacillati</taxon>
        <taxon>Actinomycetota</taxon>
        <taxon>Actinomycetes</taxon>
        <taxon>Propionibacteriales</taxon>
        <taxon>Nocardioidaceae</taxon>
        <taxon>Pimelobacter</taxon>
    </lineage>
</organism>
<dbReference type="HOGENOM" id="CLU_079354_2_0_11"/>
<dbReference type="OrthoDB" id="5515732at2"/>
<evidence type="ECO:0000259" key="1">
    <source>
        <dbReference type="Pfam" id="PF21831"/>
    </source>
</evidence>
<evidence type="ECO:0000313" key="2">
    <source>
        <dbReference type="EMBL" id="AJR18272.1"/>
    </source>
</evidence>
<dbReference type="KEGG" id="psim:KR76_09030"/>